<dbReference type="Pfam" id="PF09234">
    <property type="entry name" value="DUF1963"/>
    <property type="match status" value="1"/>
</dbReference>
<dbReference type="OrthoDB" id="57088at2"/>
<dbReference type="AlphaFoldDB" id="A0A0B3VWS9"/>
<comment type="caution">
    <text evidence="1">The sequence shown here is derived from an EMBL/GenBank/DDBJ whole genome shotgun (WGS) entry which is preliminary data.</text>
</comment>
<dbReference type="EMBL" id="JWHR01000093">
    <property type="protein sequence ID" value="KHS57069.1"/>
    <property type="molecule type" value="Genomic_DNA"/>
</dbReference>
<keyword evidence="2" id="KW-1185">Reference proteome</keyword>
<evidence type="ECO:0000313" key="2">
    <source>
        <dbReference type="Proteomes" id="UP000031189"/>
    </source>
</evidence>
<dbReference type="Proteomes" id="UP000031189">
    <property type="component" value="Unassembled WGS sequence"/>
</dbReference>
<dbReference type="SUPFAM" id="SSF103032">
    <property type="entry name" value="Hypothetical protein YwqG"/>
    <property type="match status" value="1"/>
</dbReference>
<evidence type="ECO:0000313" key="1">
    <source>
        <dbReference type="EMBL" id="KHS57069.1"/>
    </source>
</evidence>
<accession>A0A0B3VWS9</accession>
<organism evidence="1 2">
    <name type="scientific">Terrisporobacter othiniensis</name>
    <dbReference type="NCBI Taxonomy" id="1577792"/>
    <lineage>
        <taxon>Bacteria</taxon>
        <taxon>Bacillati</taxon>
        <taxon>Bacillota</taxon>
        <taxon>Clostridia</taxon>
        <taxon>Peptostreptococcales</taxon>
        <taxon>Peptostreptococcaceae</taxon>
        <taxon>Terrisporobacter</taxon>
    </lineage>
</organism>
<dbReference type="Gene3D" id="2.30.320.10">
    <property type="entry name" value="YwqG-like"/>
    <property type="match status" value="1"/>
</dbReference>
<name>A0A0B3VWS9_9FIRM</name>
<gene>
    <name evidence="1" type="ORF">QX51_10270</name>
</gene>
<dbReference type="InterPro" id="IPR035948">
    <property type="entry name" value="YwqG-like_sf"/>
</dbReference>
<dbReference type="PANTHER" id="PTHR36436:SF6">
    <property type="entry name" value="SLL5081 PROTEIN"/>
    <property type="match status" value="1"/>
</dbReference>
<protein>
    <submittedName>
        <fullName evidence="1">Uncharacterized protein</fullName>
    </submittedName>
</protein>
<dbReference type="RefSeq" id="WP_039679827.1">
    <property type="nucleotide sequence ID" value="NZ_JAWGXO010000003.1"/>
</dbReference>
<sequence>MKSASFEEVKEIVDRIKSKTLKEVLHIKAVREEVSLYDNKFGGIPYLPMDKEIPRNKNGEKLRLLAQINFE</sequence>
<proteinExistence type="predicted"/>
<reference evidence="1 2" key="1">
    <citation type="submission" date="2014-12" db="EMBL/GenBank/DDBJ databases">
        <title>Draft genome sequence of Terrisporobacter sp. 08-306576, isolated from the blood culture of a bacteremia patient.</title>
        <authorList>
            <person name="Lund L.C."/>
            <person name="Sydenham T.V."/>
            <person name="Hogh S.V."/>
            <person name="Skov M.N."/>
            <person name="Kemp M."/>
            <person name="Justesen U.S."/>
        </authorList>
    </citation>
    <scope>NUCLEOTIDE SEQUENCE [LARGE SCALE GENOMIC DNA]</scope>
    <source>
        <strain evidence="1 2">08-306576</strain>
    </source>
</reference>
<dbReference type="InterPro" id="IPR015315">
    <property type="entry name" value="DUF1963"/>
</dbReference>
<dbReference type="PANTHER" id="PTHR36436">
    <property type="entry name" value="SLL5081 PROTEIN"/>
    <property type="match status" value="1"/>
</dbReference>